<feature type="transmembrane region" description="Helical" evidence="5">
    <location>
        <begin position="44"/>
        <end position="65"/>
    </location>
</feature>
<evidence type="ECO:0000256" key="5">
    <source>
        <dbReference type="SAM" id="Phobius"/>
    </source>
</evidence>
<reference evidence="8 9" key="1">
    <citation type="submission" date="2019-07" db="EMBL/GenBank/DDBJ databases">
        <title>SAR11 Genome Evolution.</title>
        <authorList>
            <person name="Giovannoni S."/>
        </authorList>
    </citation>
    <scope>NUCLEOTIDE SEQUENCE [LARGE SCALE GENOMIC DNA]</scope>
    <source>
        <strain evidence="8 9">HTCC9565</strain>
    </source>
</reference>
<keyword evidence="5" id="KW-0472">Membrane</keyword>
<dbReference type="Proteomes" id="UP001166004">
    <property type="component" value="Unassembled WGS sequence"/>
</dbReference>
<dbReference type="InterPro" id="IPR000172">
    <property type="entry name" value="GMC_OxRdtase_N"/>
</dbReference>
<keyword evidence="5" id="KW-0812">Transmembrane</keyword>
<proteinExistence type="inferred from homology"/>
<feature type="domain" description="Glucose-methanol-choline oxidoreductase N-terminal" evidence="6">
    <location>
        <begin position="180"/>
        <end position="357"/>
    </location>
</feature>
<comment type="similarity">
    <text evidence="1">Belongs to the GMC oxidoreductase family.</text>
</comment>
<name>A0ABX1T2Q0_PELUQ</name>
<evidence type="ECO:0000256" key="3">
    <source>
        <dbReference type="ARBA" id="ARBA00022827"/>
    </source>
</evidence>
<evidence type="ECO:0000313" key="9">
    <source>
        <dbReference type="Proteomes" id="UP001166004"/>
    </source>
</evidence>
<evidence type="ECO:0000256" key="4">
    <source>
        <dbReference type="ARBA" id="ARBA00023002"/>
    </source>
</evidence>
<keyword evidence="5" id="KW-1133">Transmembrane helix</keyword>
<protein>
    <submittedName>
        <fullName evidence="8">Choline dehydrogenase-like flavoprotein</fullName>
    </submittedName>
</protein>
<dbReference type="PANTHER" id="PTHR46056">
    <property type="entry name" value="LONG-CHAIN-ALCOHOL OXIDASE"/>
    <property type="match status" value="1"/>
</dbReference>
<keyword evidence="3" id="KW-0274">FAD</keyword>
<dbReference type="Pfam" id="PF05199">
    <property type="entry name" value="GMC_oxred_C"/>
    <property type="match status" value="1"/>
</dbReference>
<dbReference type="Gene3D" id="3.50.50.60">
    <property type="entry name" value="FAD/NAD(P)-binding domain"/>
    <property type="match status" value="2"/>
</dbReference>
<evidence type="ECO:0000259" key="7">
    <source>
        <dbReference type="Pfam" id="PF05199"/>
    </source>
</evidence>
<gene>
    <name evidence="8" type="ORF">VP91_00010100</name>
</gene>
<evidence type="ECO:0000313" key="8">
    <source>
        <dbReference type="EMBL" id="NMN67861.1"/>
    </source>
</evidence>
<keyword evidence="9" id="KW-1185">Reference proteome</keyword>
<evidence type="ECO:0000256" key="2">
    <source>
        <dbReference type="ARBA" id="ARBA00022630"/>
    </source>
</evidence>
<keyword evidence="2" id="KW-0285">Flavoprotein</keyword>
<dbReference type="Pfam" id="PF00732">
    <property type="entry name" value="GMC_oxred_N"/>
    <property type="match status" value="1"/>
</dbReference>
<evidence type="ECO:0000259" key="6">
    <source>
        <dbReference type="Pfam" id="PF00732"/>
    </source>
</evidence>
<evidence type="ECO:0000256" key="1">
    <source>
        <dbReference type="ARBA" id="ARBA00010790"/>
    </source>
</evidence>
<keyword evidence="4" id="KW-0560">Oxidoreductase</keyword>
<organism evidence="8 9">
    <name type="scientific">Pelagibacter ubique</name>
    <dbReference type="NCBI Taxonomy" id="198252"/>
    <lineage>
        <taxon>Bacteria</taxon>
        <taxon>Pseudomonadati</taxon>
        <taxon>Pseudomonadota</taxon>
        <taxon>Alphaproteobacteria</taxon>
        <taxon>Candidatus Pelagibacterales</taxon>
        <taxon>Candidatus Pelagibacteraceae</taxon>
        <taxon>Candidatus Pelagibacter</taxon>
    </lineage>
</organism>
<dbReference type="PANTHER" id="PTHR46056:SF12">
    <property type="entry name" value="LONG-CHAIN-ALCOHOL OXIDASE"/>
    <property type="match status" value="1"/>
</dbReference>
<feature type="domain" description="Glucose-methanol-choline oxidoreductase C-terminal" evidence="7">
    <location>
        <begin position="458"/>
        <end position="575"/>
    </location>
</feature>
<accession>A0ABX1T2Q0</accession>
<dbReference type="InterPro" id="IPR007867">
    <property type="entry name" value="GMC_OxRtase_C"/>
</dbReference>
<dbReference type="EMBL" id="LANA01000002">
    <property type="protein sequence ID" value="NMN67861.1"/>
    <property type="molecule type" value="Genomic_DNA"/>
</dbReference>
<sequence length="587" mass="68062">MFTLNKNKFSKEVVFFFQFILKYHFHDDNNQIKKLVLHFFKSHFLVILFIRISFFYLNILSLFMYGKKFLKIDFKDLDVILMKIENIKILQSNKIIELFHAITTIHLDGKESKIKIKIDDDLKNGDFFENVVIGSGPGGSITANELNNANKKVLLIEKGVWFKHFKLKHPGEEFLGKWKNGGLAAALGNVKIQYASAECFGGGSEINSGLYHEPDEDFLNTWCTEFNTKEISYNDLKFFIDKTKIKTNVSFLKNYLPITNEIINSSKKNNWKIEEIPRWISEDQGNYHKKSMTESYLDEYLKKYGKVSLNSEVLKIKKIDNLWKIDFIKNNKKISINTKNIFLCCGSIDNIRILKKNNLIKKSGKISFHPMIKIIAKFPKKVNKKYMEILTHQITQFFPDFLMGNAASGLPFLKIATQHDKSMYEDVKNDWQNMLIFHSTFSIGSGEVLNIPFLKDPIVNYKIEKKYIKMVKKGLEKLCKLMIDAGCIYIYPIAKKSIKLDKNNYKDYIESLKKITDLNYSTVHIMGGVPMGENYNCLVNSYGKLNNNENFYINDSSLICNKLLKNPQGTVMAVALRNINNFLLKDK</sequence>
<comment type="caution">
    <text evidence="8">The sequence shown here is derived from an EMBL/GenBank/DDBJ whole genome shotgun (WGS) entry which is preliminary data.</text>
</comment>
<dbReference type="InterPro" id="IPR036188">
    <property type="entry name" value="FAD/NAD-bd_sf"/>
</dbReference>
<dbReference type="SUPFAM" id="SSF51905">
    <property type="entry name" value="FAD/NAD(P)-binding domain"/>
    <property type="match status" value="1"/>
</dbReference>
<dbReference type="RefSeq" id="WP_169036362.1">
    <property type="nucleotide sequence ID" value="NZ_LANA01000002.1"/>
</dbReference>